<evidence type="ECO:0000259" key="8">
    <source>
        <dbReference type="PROSITE" id="PS50928"/>
    </source>
</evidence>
<gene>
    <name evidence="9" type="ORF">AVDCRST_MAG41-1662</name>
</gene>
<feature type="transmembrane region" description="Helical" evidence="7">
    <location>
        <begin position="45"/>
        <end position="69"/>
    </location>
</feature>
<feature type="transmembrane region" description="Helical" evidence="7">
    <location>
        <begin position="149"/>
        <end position="170"/>
    </location>
</feature>
<evidence type="ECO:0000313" key="9">
    <source>
        <dbReference type="EMBL" id="CAA9245345.1"/>
    </source>
</evidence>
<feature type="transmembrane region" description="Helical" evidence="7">
    <location>
        <begin position="286"/>
        <end position="306"/>
    </location>
</feature>
<dbReference type="InterPro" id="IPR051393">
    <property type="entry name" value="ABC_transporter_permease"/>
</dbReference>
<evidence type="ECO:0000256" key="2">
    <source>
        <dbReference type="ARBA" id="ARBA00022448"/>
    </source>
</evidence>
<evidence type="ECO:0000256" key="4">
    <source>
        <dbReference type="ARBA" id="ARBA00022692"/>
    </source>
</evidence>
<sequence>MTTSIGSEPGTGGQGALAGTVQATAAPPRRSAGSALRRQERWAGWLFVLPALAILGVFLVVPIGLAFWVSLTRWDGLSSPFGGGAEFVGLGNYRDLITVDSLTRQNFVTSVRNNFYFVLFTVPLQTALALSLAVLLNNRFLRGRSFFRTAFFFPSITSSIATTLVFLFLFSGGGAVNELLAFLGIDGPNWTADSRGVFHQLLRPFGVDGPPAWAQGQVVNLSWWDWLAGPSITLCVIIALVVWTTSGTFMLMFLAGLQNINEEVLEAAEVDGATGWQRFRLVTLPMLRPTLILVLTLGLISTWQVFDQIYLTGNNPATITPAYLSYSQSFQNSAFGVGAAIAFLLFALIIVLASVQRRLVGTGEED</sequence>
<dbReference type="PROSITE" id="PS50928">
    <property type="entry name" value="ABC_TM1"/>
    <property type="match status" value="1"/>
</dbReference>
<dbReference type="PANTHER" id="PTHR30193">
    <property type="entry name" value="ABC TRANSPORTER PERMEASE PROTEIN"/>
    <property type="match status" value="1"/>
</dbReference>
<dbReference type="Pfam" id="PF00528">
    <property type="entry name" value="BPD_transp_1"/>
    <property type="match status" value="1"/>
</dbReference>
<feature type="domain" description="ABC transmembrane type-1" evidence="8">
    <location>
        <begin position="111"/>
        <end position="356"/>
    </location>
</feature>
<protein>
    <submittedName>
        <fullName evidence="9">ABC transporter, permease protein 1 (Cluster 1, maltose/g3p/polyamine/iron)</fullName>
    </submittedName>
</protein>
<reference evidence="9" key="1">
    <citation type="submission" date="2020-02" db="EMBL/GenBank/DDBJ databases">
        <authorList>
            <person name="Meier V. D."/>
        </authorList>
    </citation>
    <scope>NUCLEOTIDE SEQUENCE</scope>
    <source>
        <strain evidence="9">AVDCRST_MAG41</strain>
    </source>
</reference>
<dbReference type="InterPro" id="IPR000515">
    <property type="entry name" value="MetI-like"/>
</dbReference>
<evidence type="ECO:0000256" key="1">
    <source>
        <dbReference type="ARBA" id="ARBA00004651"/>
    </source>
</evidence>
<evidence type="ECO:0000256" key="6">
    <source>
        <dbReference type="ARBA" id="ARBA00023136"/>
    </source>
</evidence>
<feature type="transmembrane region" description="Helical" evidence="7">
    <location>
        <begin position="231"/>
        <end position="255"/>
    </location>
</feature>
<feature type="transmembrane region" description="Helical" evidence="7">
    <location>
        <begin position="334"/>
        <end position="355"/>
    </location>
</feature>
<name>A0A6J4I9T0_9ACTN</name>
<keyword evidence="5 7" id="KW-1133">Transmembrane helix</keyword>
<dbReference type="InterPro" id="IPR035906">
    <property type="entry name" value="MetI-like_sf"/>
</dbReference>
<evidence type="ECO:0000256" key="5">
    <source>
        <dbReference type="ARBA" id="ARBA00022989"/>
    </source>
</evidence>
<dbReference type="PANTHER" id="PTHR30193:SF37">
    <property type="entry name" value="INNER MEMBRANE ABC TRANSPORTER PERMEASE PROTEIN YCJO"/>
    <property type="match status" value="1"/>
</dbReference>
<dbReference type="GO" id="GO:0055085">
    <property type="term" value="P:transmembrane transport"/>
    <property type="evidence" value="ECO:0007669"/>
    <property type="project" value="InterPro"/>
</dbReference>
<dbReference type="EMBL" id="CADCTP010000152">
    <property type="protein sequence ID" value="CAA9245345.1"/>
    <property type="molecule type" value="Genomic_DNA"/>
</dbReference>
<evidence type="ECO:0000256" key="7">
    <source>
        <dbReference type="RuleBase" id="RU363032"/>
    </source>
</evidence>
<dbReference type="Gene3D" id="1.10.3720.10">
    <property type="entry name" value="MetI-like"/>
    <property type="match status" value="1"/>
</dbReference>
<keyword evidence="6 7" id="KW-0472">Membrane</keyword>
<proteinExistence type="inferred from homology"/>
<keyword evidence="3" id="KW-1003">Cell membrane</keyword>
<organism evidence="9">
    <name type="scientific">uncultured Mycobacteriales bacterium</name>
    <dbReference type="NCBI Taxonomy" id="581187"/>
    <lineage>
        <taxon>Bacteria</taxon>
        <taxon>Bacillati</taxon>
        <taxon>Actinomycetota</taxon>
        <taxon>Actinomycetes</taxon>
        <taxon>Mycobacteriales</taxon>
        <taxon>environmental samples</taxon>
    </lineage>
</organism>
<feature type="transmembrane region" description="Helical" evidence="7">
    <location>
        <begin position="115"/>
        <end position="137"/>
    </location>
</feature>
<keyword evidence="2 7" id="KW-0813">Transport</keyword>
<comment type="similarity">
    <text evidence="7">Belongs to the binding-protein-dependent transport system permease family.</text>
</comment>
<comment type="subcellular location">
    <subcellularLocation>
        <location evidence="1 7">Cell membrane</location>
        <topology evidence="1 7">Multi-pass membrane protein</topology>
    </subcellularLocation>
</comment>
<keyword evidence="4 7" id="KW-0812">Transmembrane</keyword>
<dbReference type="AlphaFoldDB" id="A0A6J4I9T0"/>
<dbReference type="CDD" id="cd06261">
    <property type="entry name" value="TM_PBP2"/>
    <property type="match status" value="1"/>
</dbReference>
<dbReference type="GO" id="GO:0005886">
    <property type="term" value="C:plasma membrane"/>
    <property type="evidence" value="ECO:0007669"/>
    <property type="project" value="UniProtKB-SubCell"/>
</dbReference>
<dbReference type="SUPFAM" id="SSF161098">
    <property type="entry name" value="MetI-like"/>
    <property type="match status" value="1"/>
</dbReference>
<evidence type="ECO:0000256" key="3">
    <source>
        <dbReference type="ARBA" id="ARBA00022475"/>
    </source>
</evidence>
<accession>A0A6J4I9T0</accession>